<proteinExistence type="predicted"/>
<evidence type="ECO:0000313" key="2">
    <source>
        <dbReference type="Proteomes" id="UP001366060"/>
    </source>
</evidence>
<name>A0ABU9HCZ7_9GAMM</name>
<sequence>MKKHDFSELAKTHKSVRMRLRYSASAHFQEGSSRTDIAKFLKVSRTSVNKWISQY</sequence>
<protein>
    <submittedName>
        <fullName evidence="1">Helix-turn-helix domain-containing protein</fullName>
    </submittedName>
</protein>
<accession>A0ABU9HCZ7</accession>
<reference evidence="1 2" key="1">
    <citation type="submission" date="2024-02" db="EMBL/GenBank/DDBJ databases">
        <title>Bacteria isolated from the canopy kelp, Nereocystis luetkeana.</title>
        <authorList>
            <person name="Pfister C.A."/>
            <person name="Younker I.T."/>
            <person name="Light S.H."/>
        </authorList>
    </citation>
    <scope>NUCLEOTIDE SEQUENCE [LARGE SCALE GENOMIC DNA]</scope>
    <source>
        <strain evidence="1 2">TI.2.07</strain>
    </source>
</reference>
<keyword evidence="2" id="KW-1185">Reference proteome</keyword>
<dbReference type="EMBL" id="JBAKBA010000025">
    <property type="protein sequence ID" value="MEL0659724.1"/>
    <property type="molecule type" value="Genomic_DNA"/>
</dbReference>
<feature type="non-terminal residue" evidence="1">
    <location>
        <position position="55"/>
    </location>
</feature>
<dbReference type="RefSeq" id="WP_341628306.1">
    <property type="nucleotide sequence ID" value="NZ_JBAKBA010000025.1"/>
</dbReference>
<dbReference type="Pfam" id="PF13384">
    <property type="entry name" value="HTH_23"/>
    <property type="match status" value="1"/>
</dbReference>
<evidence type="ECO:0000313" key="1">
    <source>
        <dbReference type="EMBL" id="MEL0659724.1"/>
    </source>
</evidence>
<gene>
    <name evidence="1" type="ORF">V6255_11295</name>
</gene>
<dbReference type="Proteomes" id="UP001366060">
    <property type="component" value="Unassembled WGS sequence"/>
</dbReference>
<comment type="caution">
    <text evidence="1">The sequence shown here is derived from an EMBL/GenBank/DDBJ whole genome shotgun (WGS) entry which is preliminary data.</text>
</comment>
<organism evidence="1 2">
    <name type="scientific">Psychromonas arctica</name>
    <dbReference type="NCBI Taxonomy" id="168275"/>
    <lineage>
        <taxon>Bacteria</taxon>
        <taxon>Pseudomonadati</taxon>
        <taxon>Pseudomonadota</taxon>
        <taxon>Gammaproteobacteria</taxon>
        <taxon>Alteromonadales</taxon>
        <taxon>Psychromonadaceae</taxon>
        <taxon>Psychromonas</taxon>
    </lineage>
</organism>
<dbReference type="InterPro" id="IPR009057">
    <property type="entry name" value="Homeodomain-like_sf"/>
</dbReference>
<dbReference type="SUPFAM" id="SSF46689">
    <property type="entry name" value="Homeodomain-like"/>
    <property type="match status" value="1"/>
</dbReference>